<name>A0ABS6VPQ9_9GAMM</name>
<dbReference type="EMBL" id="JAHWDQ010000001">
    <property type="protein sequence ID" value="MBW2940305.1"/>
    <property type="molecule type" value="Genomic_DNA"/>
</dbReference>
<comment type="caution">
    <text evidence="2">The sequence shown here is derived from an EMBL/GenBank/DDBJ whole genome shotgun (WGS) entry which is preliminary data.</text>
</comment>
<proteinExistence type="predicted"/>
<protein>
    <submittedName>
        <fullName evidence="2">Carboxymuconolactone decarboxylase family protein</fullName>
    </submittedName>
</protein>
<dbReference type="Proteomes" id="UP001166291">
    <property type="component" value="Unassembled WGS sequence"/>
</dbReference>
<dbReference type="Pfam" id="PF02627">
    <property type="entry name" value="CMD"/>
    <property type="match status" value="1"/>
</dbReference>
<dbReference type="PANTHER" id="PTHR34846">
    <property type="entry name" value="4-CARBOXYMUCONOLACTONE DECARBOXYLASE FAMILY PROTEIN (AFU_ORTHOLOGUE AFUA_6G11590)"/>
    <property type="match status" value="1"/>
</dbReference>
<keyword evidence="3" id="KW-1185">Reference proteome</keyword>
<evidence type="ECO:0000259" key="1">
    <source>
        <dbReference type="Pfam" id="PF02627"/>
    </source>
</evidence>
<reference evidence="2" key="1">
    <citation type="submission" date="2021-07" db="EMBL/GenBank/DDBJ databases">
        <title>Zhongshania sp. CAU 1632 isolated from seawater.</title>
        <authorList>
            <person name="Kim W."/>
        </authorList>
    </citation>
    <scope>NUCLEOTIDE SEQUENCE</scope>
    <source>
        <strain evidence="2">CAU 1632</strain>
    </source>
</reference>
<organism evidence="2 3">
    <name type="scientific">Zhongshania aquimaris</name>
    <dbReference type="NCBI Taxonomy" id="2857107"/>
    <lineage>
        <taxon>Bacteria</taxon>
        <taxon>Pseudomonadati</taxon>
        <taxon>Pseudomonadota</taxon>
        <taxon>Gammaproteobacteria</taxon>
        <taxon>Cellvibrionales</taxon>
        <taxon>Spongiibacteraceae</taxon>
        <taxon>Zhongshania</taxon>
    </lineage>
</organism>
<dbReference type="InterPro" id="IPR003779">
    <property type="entry name" value="CMD-like"/>
</dbReference>
<sequence>MARIDIPTGDDPESIRLLGLQPSMGNAMAVLADAIYSKSSLNVRVREAIRMRVAQINQCQICLQFRFPELLSAGIDEEFYEAVTNWQQSEILNASEKLGIEYAELFIQDHLRIDDAFFTKLKNKFSEIEIFEMTTTIAGLLASGRLMQVLQVEQSCAI</sequence>
<evidence type="ECO:0000313" key="2">
    <source>
        <dbReference type="EMBL" id="MBW2940305.1"/>
    </source>
</evidence>
<gene>
    <name evidence="2" type="ORF">KXJ70_05945</name>
</gene>
<evidence type="ECO:0000313" key="3">
    <source>
        <dbReference type="Proteomes" id="UP001166291"/>
    </source>
</evidence>
<accession>A0ABS6VPQ9</accession>
<feature type="domain" description="Carboxymuconolactone decarboxylase-like" evidence="1">
    <location>
        <begin position="24"/>
        <end position="88"/>
    </location>
</feature>
<dbReference type="RefSeq" id="WP_219042509.1">
    <property type="nucleotide sequence ID" value="NZ_JAHWDQ010000001.1"/>
</dbReference>
<dbReference type="PANTHER" id="PTHR34846:SF10">
    <property type="entry name" value="CYTOPLASMIC PROTEIN"/>
    <property type="match status" value="1"/>
</dbReference>